<dbReference type="RefSeq" id="WP_018251367.1">
    <property type="nucleotide sequence ID" value="NZ_SNWD01000019.1"/>
</dbReference>
<comment type="similarity">
    <text evidence="1">Belongs to the site-specific recombinase resolvase family.</text>
</comment>
<comment type="caution">
    <text evidence="9">The sequence shown here is derived from an EMBL/GenBank/DDBJ whole genome shotgun (WGS) entry which is preliminary data.</text>
</comment>
<dbReference type="Gene3D" id="3.40.50.1390">
    <property type="entry name" value="Resolvase, N-terminal catalytic domain"/>
    <property type="match status" value="1"/>
</dbReference>
<evidence type="ECO:0000259" key="8">
    <source>
        <dbReference type="PROSITE" id="PS51736"/>
    </source>
</evidence>
<dbReference type="Gene3D" id="1.10.10.60">
    <property type="entry name" value="Homeodomain-like"/>
    <property type="match status" value="1"/>
</dbReference>
<organism evidence="9 10">
    <name type="scientific">Stakelama pacifica</name>
    <dbReference type="NCBI Taxonomy" id="517720"/>
    <lineage>
        <taxon>Bacteria</taxon>
        <taxon>Pseudomonadati</taxon>
        <taxon>Pseudomonadota</taxon>
        <taxon>Alphaproteobacteria</taxon>
        <taxon>Sphingomonadales</taxon>
        <taxon>Sphingomonadaceae</taxon>
        <taxon>Stakelama</taxon>
    </lineage>
</organism>
<evidence type="ECO:0000256" key="4">
    <source>
        <dbReference type="ARBA" id="ARBA00023125"/>
    </source>
</evidence>
<dbReference type="InterPro" id="IPR006120">
    <property type="entry name" value="Resolvase_HTH_dom"/>
</dbReference>
<dbReference type="GO" id="GO:0015074">
    <property type="term" value="P:DNA integration"/>
    <property type="evidence" value="ECO:0007669"/>
    <property type="project" value="UniProtKB-KW"/>
</dbReference>
<dbReference type="InterPro" id="IPR006119">
    <property type="entry name" value="Resolv_N"/>
</dbReference>
<protein>
    <submittedName>
        <fullName evidence="9">DNA invertase Pin-like site-specific DNA recombinase</fullName>
    </submittedName>
</protein>
<name>A0A4R6FAT9_9SPHN</name>
<dbReference type="SMART" id="SM00857">
    <property type="entry name" value="Resolvase"/>
    <property type="match status" value="1"/>
</dbReference>
<dbReference type="GO" id="GO:0003677">
    <property type="term" value="F:DNA binding"/>
    <property type="evidence" value="ECO:0007669"/>
    <property type="project" value="UniProtKB-KW"/>
</dbReference>
<dbReference type="FunFam" id="3.40.50.1390:FF:000001">
    <property type="entry name" value="DNA recombinase"/>
    <property type="match status" value="1"/>
</dbReference>
<keyword evidence="3" id="KW-0230">DNA invertase</keyword>
<dbReference type="Pfam" id="PF00239">
    <property type="entry name" value="Resolvase"/>
    <property type="match status" value="1"/>
</dbReference>
<dbReference type="InterPro" id="IPR006118">
    <property type="entry name" value="Recombinase_CS"/>
</dbReference>
<dbReference type="PROSITE" id="PS00398">
    <property type="entry name" value="RECOMBINASES_2"/>
    <property type="match status" value="1"/>
</dbReference>
<dbReference type="Proteomes" id="UP000295493">
    <property type="component" value="Unassembled WGS sequence"/>
</dbReference>
<keyword evidence="2" id="KW-0229">DNA integration</keyword>
<feature type="active site" description="O-(5'-phospho-DNA)-serine intermediate" evidence="6 7">
    <location>
        <position position="24"/>
    </location>
</feature>
<dbReference type="InterPro" id="IPR050639">
    <property type="entry name" value="SSR_resolvase"/>
</dbReference>
<keyword evidence="5" id="KW-0233">DNA recombination</keyword>
<dbReference type="PROSITE" id="PS00397">
    <property type="entry name" value="RECOMBINASES_1"/>
    <property type="match status" value="1"/>
</dbReference>
<dbReference type="GO" id="GO:0000150">
    <property type="term" value="F:DNA strand exchange activity"/>
    <property type="evidence" value="ECO:0007669"/>
    <property type="project" value="UniProtKB-KW"/>
</dbReference>
<evidence type="ECO:0000256" key="6">
    <source>
        <dbReference type="PIRSR" id="PIRSR606118-50"/>
    </source>
</evidence>
<keyword evidence="4" id="KW-0238">DNA-binding</keyword>
<evidence type="ECO:0000256" key="2">
    <source>
        <dbReference type="ARBA" id="ARBA00022908"/>
    </source>
</evidence>
<dbReference type="CDD" id="cd00569">
    <property type="entry name" value="HTH_Hin_like"/>
    <property type="match status" value="1"/>
</dbReference>
<dbReference type="PANTHER" id="PTHR30461">
    <property type="entry name" value="DNA-INVERTASE FROM LAMBDOID PROPHAGE"/>
    <property type="match status" value="1"/>
</dbReference>
<dbReference type="SUPFAM" id="SSF46689">
    <property type="entry name" value="Homeodomain-like"/>
    <property type="match status" value="1"/>
</dbReference>
<evidence type="ECO:0000256" key="7">
    <source>
        <dbReference type="PROSITE-ProRule" id="PRU10137"/>
    </source>
</evidence>
<keyword evidence="10" id="KW-1185">Reference proteome</keyword>
<evidence type="ECO:0000256" key="1">
    <source>
        <dbReference type="ARBA" id="ARBA00009913"/>
    </source>
</evidence>
<dbReference type="PROSITE" id="PS51736">
    <property type="entry name" value="RECOMBINASES_3"/>
    <property type="match status" value="1"/>
</dbReference>
<sequence length="205" mass="22050">MLNMAATPLPGQAGTRRIGYARVSTADQDLAPQLDVLRAKGCEPIYSEHASGKHADRPELAQAMKALRAGDTLVVWRLDRLGRSLPDLIATVNELASRGIAFESVTEAIDTTTASGKLVFNIFASLADFERHLIGERTRAGLAAGRARGRMGGRPPALTSRQLREARLLLTDPDATVTAVAERYGVSRTTLYKGLRELADKEAAA</sequence>
<feature type="domain" description="Resolvase/invertase-type recombinase catalytic" evidence="8">
    <location>
        <begin position="16"/>
        <end position="149"/>
    </location>
</feature>
<dbReference type="EMBL" id="SNWD01000019">
    <property type="protein sequence ID" value="TDN78173.1"/>
    <property type="molecule type" value="Genomic_DNA"/>
</dbReference>
<gene>
    <name evidence="9" type="ORF">EV664_11929</name>
</gene>
<dbReference type="PANTHER" id="PTHR30461:SF2">
    <property type="entry name" value="SERINE RECOMBINASE PINE-RELATED"/>
    <property type="match status" value="1"/>
</dbReference>
<accession>A0A4R6FAT9</accession>
<reference evidence="9 10" key="1">
    <citation type="submission" date="2019-03" db="EMBL/GenBank/DDBJ databases">
        <title>Genomic Encyclopedia of Type Strains, Phase IV (KMG-IV): sequencing the most valuable type-strain genomes for metagenomic binning, comparative biology and taxonomic classification.</title>
        <authorList>
            <person name="Goeker M."/>
        </authorList>
    </citation>
    <scope>NUCLEOTIDE SEQUENCE [LARGE SCALE GENOMIC DNA]</scope>
    <source>
        <strain evidence="9 10">DSM 25059</strain>
    </source>
</reference>
<dbReference type="Pfam" id="PF02796">
    <property type="entry name" value="HTH_7"/>
    <property type="match status" value="1"/>
</dbReference>
<evidence type="ECO:0000313" key="9">
    <source>
        <dbReference type="EMBL" id="TDN78173.1"/>
    </source>
</evidence>
<dbReference type="CDD" id="cd03768">
    <property type="entry name" value="SR_ResInv"/>
    <property type="match status" value="1"/>
</dbReference>
<dbReference type="SUPFAM" id="SSF53041">
    <property type="entry name" value="Resolvase-like"/>
    <property type="match status" value="1"/>
</dbReference>
<dbReference type="OrthoDB" id="114045at2"/>
<evidence type="ECO:0000256" key="3">
    <source>
        <dbReference type="ARBA" id="ARBA00023100"/>
    </source>
</evidence>
<dbReference type="InterPro" id="IPR036162">
    <property type="entry name" value="Resolvase-like_N_sf"/>
</dbReference>
<proteinExistence type="inferred from homology"/>
<evidence type="ECO:0000256" key="5">
    <source>
        <dbReference type="ARBA" id="ARBA00023172"/>
    </source>
</evidence>
<dbReference type="InterPro" id="IPR009057">
    <property type="entry name" value="Homeodomain-like_sf"/>
</dbReference>
<dbReference type="AlphaFoldDB" id="A0A4R6FAT9"/>
<dbReference type="GeneID" id="93799923"/>
<evidence type="ECO:0000313" key="10">
    <source>
        <dbReference type="Proteomes" id="UP000295493"/>
    </source>
</evidence>